<keyword evidence="2" id="KW-0812">Transmembrane</keyword>
<name>A0ABW4Q1P0_9MICO</name>
<protein>
    <submittedName>
        <fullName evidence="3">DUF3043 domain-containing protein</fullName>
    </submittedName>
</protein>
<evidence type="ECO:0000256" key="2">
    <source>
        <dbReference type="SAM" id="Phobius"/>
    </source>
</evidence>
<dbReference type="EMBL" id="JBHUFL010000003">
    <property type="protein sequence ID" value="MFD1835621.1"/>
    <property type="molecule type" value="Genomic_DNA"/>
</dbReference>
<feature type="compositionally biased region" description="Basic and acidic residues" evidence="1">
    <location>
        <begin position="46"/>
        <end position="63"/>
    </location>
</feature>
<keyword evidence="4" id="KW-1185">Reference proteome</keyword>
<accession>A0ABW4Q1P0</accession>
<dbReference type="Pfam" id="PF11241">
    <property type="entry name" value="DUF3043"/>
    <property type="match status" value="1"/>
</dbReference>
<keyword evidence="2" id="KW-0472">Membrane</keyword>
<evidence type="ECO:0000313" key="4">
    <source>
        <dbReference type="Proteomes" id="UP001597280"/>
    </source>
</evidence>
<proteinExistence type="predicted"/>
<dbReference type="RefSeq" id="WP_264449204.1">
    <property type="nucleotide sequence ID" value="NZ_BAAAIS010000003.1"/>
</dbReference>
<evidence type="ECO:0000256" key="1">
    <source>
        <dbReference type="SAM" id="MobiDB-lite"/>
    </source>
</evidence>
<feature type="compositionally biased region" description="Pro residues" evidence="1">
    <location>
        <begin position="1"/>
        <end position="10"/>
    </location>
</feature>
<dbReference type="InterPro" id="IPR021403">
    <property type="entry name" value="DUF3043"/>
</dbReference>
<feature type="region of interest" description="Disordered" evidence="1">
    <location>
        <begin position="1"/>
        <end position="87"/>
    </location>
</feature>
<keyword evidence="2" id="KW-1133">Transmembrane helix</keyword>
<feature type="transmembrane region" description="Helical" evidence="2">
    <location>
        <begin position="103"/>
        <end position="121"/>
    </location>
</feature>
<gene>
    <name evidence="3" type="ORF">ACFSDA_11140</name>
</gene>
<sequence>MNSSQPPTPESPASRDTDAARTAAKGRPTRSRKEAEAARRRPLVVSDRKEARRRDRERSRTRQMEAQQALVTGDEAKMPLQHRGPERRRVRDLVDTRHNVAEYFFPVALVFMIVALVLPLIDQSLYLAMSTLLIALLWGGIAICVIDAFFLRRRLRAALTEEFGEVKRGLVGYGIMRAIQIRRFRLPKPQVKHGGAPVEPKQPRAKR</sequence>
<dbReference type="Proteomes" id="UP001597280">
    <property type="component" value="Unassembled WGS sequence"/>
</dbReference>
<reference evidence="4" key="1">
    <citation type="journal article" date="2019" name="Int. J. Syst. Evol. Microbiol.">
        <title>The Global Catalogue of Microorganisms (GCM) 10K type strain sequencing project: providing services to taxonomists for standard genome sequencing and annotation.</title>
        <authorList>
            <consortium name="The Broad Institute Genomics Platform"/>
            <consortium name="The Broad Institute Genome Sequencing Center for Infectious Disease"/>
            <person name="Wu L."/>
            <person name="Ma J."/>
        </authorList>
    </citation>
    <scope>NUCLEOTIDE SEQUENCE [LARGE SCALE GENOMIC DNA]</scope>
    <source>
        <strain evidence="4">JCM 11650</strain>
    </source>
</reference>
<comment type="caution">
    <text evidence="3">The sequence shown here is derived from an EMBL/GenBank/DDBJ whole genome shotgun (WGS) entry which is preliminary data.</text>
</comment>
<feature type="transmembrane region" description="Helical" evidence="2">
    <location>
        <begin position="127"/>
        <end position="151"/>
    </location>
</feature>
<evidence type="ECO:0000313" key="3">
    <source>
        <dbReference type="EMBL" id="MFD1835621.1"/>
    </source>
</evidence>
<organism evidence="3 4">
    <name type="scientific">Brachybacterium rhamnosum</name>
    <dbReference type="NCBI Taxonomy" id="173361"/>
    <lineage>
        <taxon>Bacteria</taxon>
        <taxon>Bacillati</taxon>
        <taxon>Actinomycetota</taxon>
        <taxon>Actinomycetes</taxon>
        <taxon>Micrococcales</taxon>
        <taxon>Dermabacteraceae</taxon>
        <taxon>Brachybacterium</taxon>
    </lineage>
</organism>